<keyword evidence="2" id="KW-0233">DNA recombination</keyword>
<keyword evidence="1" id="KW-0238">DNA-binding</keyword>
<evidence type="ECO:0000313" key="6">
    <source>
        <dbReference type="EnsemblMetazoa" id="XP_038049273.1"/>
    </source>
</evidence>
<dbReference type="SUPFAM" id="SSF56349">
    <property type="entry name" value="DNA breaking-rejoining enzymes"/>
    <property type="match status" value="1"/>
</dbReference>
<dbReference type="Pfam" id="PF00589">
    <property type="entry name" value="Phage_integrase"/>
    <property type="match status" value="1"/>
</dbReference>
<accession>A0A913ZBW4</accession>
<dbReference type="GO" id="GO:0003677">
    <property type="term" value="F:DNA binding"/>
    <property type="evidence" value="ECO:0007669"/>
    <property type="project" value="UniProtKB-KW"/>
</dbReference>
<dbReference type="PANTHER" id="PTHR35617:SF3">
    <property type="entry name" value="CORE-BINDING (CB) DOMAIN-CONTAINING PROTEIN"/>
    <property type="match status" value="1"/>
</dbReference>
<reference evidence="6" key="1">
    <citation type="submission" date="2022-11" db="UniProtKB">
        <authorList>
            <consortium name="EnsemblMetazoa"/>
        </authorList>
    </citation>
    <scope>IDENTIFICATION</scope>
</reference>
<dbReference type="AlphaFoldDB" id="A0A913ZBW4"/>
<dbReference type="GO" id="GO:0015074">
    <property type="term" value="P:DNA integration"/>
    <property type="evidence" value="ECO:0007669"/>
    <property type="project" value="InterPro"/>
</dbReference>
<proteinExistence type="predicted"/>
<evidence type="ECO:0000259" key="4">
    <source>
        <dbReference type="PROSITE" id="PS51898"/>
    </source>
</evidence>
<protein>
    <recommendedName>
        <fullName evidence="8">Core-binding (CB) domain-containing protein</fullName>
    </recommendedName>
</protein>
<dbReference type="InterPro" id="IPR002104">
    <property type="entry name" value="Integrase_catalytic"/>
</dbReference>
<dbReference type="InterPro" id="IPR010998">
    <property type="entry name" value="Integrase_recombinase_N"/>
</dbReference>
<keyword evidence="7" id="KW-1185">Reference proteome</keyword>
<dbReference type="InterPro" id="IPR011010">
    <property type="entry name" value="DNA_brk_join_enz"/>
</dbReference>
<dbReference type="RefSeq" id="XP_038049273.1">
    <property type="nucleotide sequence ID" value="XM_038193345.1"/>
</dbReference>
<feature type="compositionally biased region" description="Polar residues" evidence="3">
    <location>
        <begin position="371"/>
        <end position="385"/>
    </location>
</feature>
<dbReference type="Gene3D" id="1.10.150.130">
    <property type="match status" value="1"/>
</dbReference>
<dbReference type="OrthoDB" id="6769862at2759"/>
<feature type="compositionally biased region" description="Low complexity" evidence="3">
    <location>
        <begin position="386"/>
        <end position="399"/>
    </location>
</feature>
<feature type="region of interest" description="Disordered" evidence="3">
    <location>
        <begin position="363"/>
        <end position="407"/>
    </location>
</feature>
<dbReference type="Gene3D" id="1.10.443.10">
    <property type="entry name" value="Intergrase catalytic core"/>
    <property type="match status" value="1"/>
</dbReference>
<dbReference type="GO" id="GO:0006310">
    <property type="term" value="P:DNA recombination"/>
    <property type="evidence" value="ECO:0007669"/>
    <property type="project" value="UniProtKB-KW"/>
</dbReference>
<evidence type="ECO:0000256" key="3">
    <source>
        <dbReference type="SAM" id="MobiDB-lite"/>
    </source>
</evidence>
<dbReference type="Proteomes" id="UP000887568">
    <property type="component" value="Unplaced"/>
</dbReference>
<dbReference type="PROSITE" id="PS51900">
    <property type="entry name" value="CB"/>
    <property type="match status" value="1"/>
</dbReference>
<evidence type="ECO:0000256" key="1">
    <source>
        <dbReference type="ARBA" id="ARBA00023125"/>
    </source>
</evidence>
<dbReference type="EnsemblMetazoa" id="XM_038193345.1">
    <property type="protein sequence ID" value="XP_038049273.1"/>
    <property type="gene ID" value="LOC119722933"/>
</dbReference>
<dbReference type="OMA" id="TIFECAN"/>
<dbReference type="InterPro" id="IPR044068">
    <property type="entry name" value="CB"/>
</dbReference>
<organism evidence="6 7">
    <name type="scientific">Patiria miniata</name>
    <name type="common">Bat star</name>
    <name type="synonym">Asterina miniata</name>
    <dbReference type="NCBI Taxonomy" id="46514"/>
    <lineage>
        <taxon>Eukaryota</taxon>
        <taxon>Metazoa</taxon>
        <taxon>Echinodermata</taxon>
        <taxon>Eleutherozoa</taxon>
        <taxon>Asterozoa</taxon>
        <taxon>Asteroidea</taxon>
        <taxon>Valvatacea</taxon>
        <taxon>Valvatida</taxon>
        <taxon>Asterinidae</taxon>
        <taxon>Patiria</taxon>
    </lineage>
</organism>
<evidence type="ECO:0000256" key="2">
    <source>
        <dbReference type="ARBA" id="ARBA00023172"/>
    </source>
</evidence>
<feature type="domain" description="Tyr recombinase" evidence="4">
    <location>
        <begin position="521"/>
        <end position="733"/>
    </location>
</feature>
<dbReference type="GeneID" id="119722933"/>
<feature type="region of interest" description="Disordered" evidence="3">
    <location>
        <begin position="86"/>
        <end position="110"/>
    </location>
</feature>
<evidence type="ECO:0000313" key="7">
    <source>
        <dbReference type="Proteomes" id="UP000887568"/>
    </source>
</evidence>
<feature type="domain" description="Core-binding (CB)" evidence="5">
    <location>
        <begin position="415"/>
        <end position="498"/>
    </location>
</feature>
<evidence type="ECO:0008006" key="8">
    <source>
        <dbReference type="Google" id="ProtNLM"/>
    </source>
</evidence>
<feature type="compositionally biased region" description="Polar residues" evidence="3">
    <location>
        <begin position="86"/>
        <end position="102"/>
    </location>
</feature>
<dbReference type="PROSITE" id="PS51898">
    <property type="entry name" value="TYR_RECOMBINASE"/>
    <property type="match status" value="1"/>
</dbReference>
<sequence>MCVKYSSDNQSPSRFGFHYQHREIHSCPYSEFNIPWFSYQLFIHDSLSEPGEDRKDNQPLPRDFGCGNCHSSTTLKPHRQVIVHNSGSFSSPDLLPQSSGGQNLRPPQGEQLRISCHPFTSFPGGAANMGAMSSCMERSAFSSSDARFDPSNGRFYVGMGSLSSLHDRRPLDNSRTTTSYQLPRTVSSLVCHPIFPRREAGHPCSSSDGQFNSHCIYQPPRRDSLGSNVSTSCQDLGMVSQEKHHSSSSTYTGVSEHHSRQDVTSVRRSGGMATPPRSLPQHHGCPTFCPIGRPLCVSPEYTTRNVRFMAARPHGLEGQCSSSKLEGCKRLCLSSVFTSSENPSKDPQGGSYSYSCRSSMEDSSLVPHAAGTSNRHATAPPTENRSPSASPQSVTSSSTHRPPPTGRMEVIRANLSSEGLSQTVSATILASWRPQSNAQYNSAWRRWASWCLQRKLDPVHTPVADFLEFLEQLFDEGLSYRTINGYRSAISSAHYLIDNLPMGQHRLVKRFFKGIFGLRPPRPKYNSTWDIGKVLRFIKSLPDNRHLSLRQLTLKLAMLLALVTASRRASLTAIDVDNMTRSSDGKYRFRLVKPSKCVSVSKPFHQIEISKFQPVRNLCPVRSLEEYLQRTRHHRGTGSSRMTQLFLSHSKPFHPVVPSTISRWFKDLMSQSGIDTSQFQAHSTRSASTSAAARAGVSTSEILKTADWSSASTFANFYHRQLPLSDFGGAVLSSATQQL</sequence>
<evidence type="ECO:0000259" key="5">
    <source>
        <dbReference type="PROSITE" id="PS51900"/>
    </source>
</evidence>
<dbReference type="InterPro" id="IPR013762">
    <property type="entry name" value="Integrase-like_cat_sf"/>
</dbReference>
<dbReference type="PANTHER" id="PTHR35617">
    <property type="entry name" value="PHAGE_INTEGRASE DOMAIN-CONTAINING PROTEIN"/>
    <property type="match status" value="1"/>
</dbReference>
<feature type="region of interest" description="Disordered" evidence="3">
    <location>
        <begin position="239"/>
        <end position="280"/>
    </location>
</feature>
<name>A0A913ZBW4_PATMI</name>